<organism evidence="1 2">
    <name type="scientific">Mycolicibacterium novocastrense</name>
    <name type="common">Mycobacterium novocastrense</name>
    <dbReference type="NCBI Taxonomy" id="59813"/>
    <lineage>
        <taxon>Bacteria</taxon>
        <taxon>Bacillati</taxon>
        <taxon>Actinomycetota</taxon>
        <taxon>Actinomycetes</taxon>
        <taxon>Mycobacteriales</taxon>
        <taxon>Mycobacteriaceae</taxon>
        <taxon>Mycolicibacterium</taxon>
    </lineage>
</organism>
<comment type="caution">
    <text evidence="1">The sequence shown here is derived from an EMBL/GenBank/DDBJ whole genome shotgun (WGS) entry which is preliminary data.</text>
</comment>
<evidence type="ECO:0000313" key="1">
    <source>
        <dbReference type="EMBL" id="GAT08459.1"/>
    </source>
</evidence>
<gene>
    <name evidence="1" type="ORF">RMCN_1592</name>
</gene>
<evidence type="ECO:0000313" key="2">
    <source>
        <dbReference type="Proteomes" id="UP000069773"/>
    </source>
</evidence>
<proteinExistence type="predicted"/>
<sequence length="59" mass="6753">MRPHSPSRPNQPLAEAAYRHSIYRYTYLELNADVAASPWVDAMVLTSHCCANYAYIRPL</sequence>
<protein>
    <submittedName>
        <fullName evidence="1">8-amino-7-oxononanoate synthase</fullName>
    </submittedName>
</protein>
<name>A0ABQ0KFY8_MYCNV</name>
<dbReference type="EMBL" id="BCTA01000023">
    <property type="protein sequence ID" value="GAT08459.1"/>
    <property type="molecule type" value="Genomic_DNA"/>
</dbReference>
<dbReference type="Proteomes" id="UP000069773">
    <property type="component" value="Unassembled WGS sequence"/>
</dbReference>
<accession>A0ABQ0KFY8</accession>
<reference evidence="1 2" key="1">
    <citation type="journal article" date="2016" name="Genome Announc.">
        <title>Draft Genome Sequences of Five Rapidly Growing Mycobacterium Species, M. thermoresistibile, M. fortuitum subsp. acetamidolyticum, M. canariasense, M. brisbanense, and M. novocastrense.</title>
        <authorList>
            <person name="Katahira K."/>
            <person name="Ogura Y."/>
            <person name="Gotoh Y."/>
            <person name="Hayashi T."/>
        </authorList>
    </citation>
    <scope>NUCLEOTIDE SEQUENCE [LARGE SCALE GENOMIC DNA]</scope>
    <source>
        <strain evidence="1 2">JCM18114</strain>
    </source>
</reference>
<keyword evidence="2" id="KW-1185">Reference proteome</keyword>